<evidence type="ECO:0000259" key="5">
    <source>
        <dbReference type="PROSITE" id="PS51891"/>
    </source>
</evidence>
<organism evidence="6 7">
    <name type="scientific">Colletotrichum chrysophilum</name>
    <dbReference type="NCBI Taxonomy" id="1836956"/>
    <lineage>
        <taxon>Eukaryota</taxon>
        <taxon>Fungi</taxon>
        <taxon>Dikarya</taxon>
        <taxon>Ascomycota</taxon>
        <taxon>Pezizomycotina</taxon>
        <taxon>Sordariomycetes</taxon>
        <taxon>Hypocreomycetidae</taxon>
        <taxon>Glomerellales</taxon>
        <taxon>Glomerellaceae</taxon>
        <taxon>Colletotrichum</taxon>
        <taxon>Colletotrichum gloeosporioides species complex</taxon>
    </lineage>
</organism>
<comment type="caution">
    <text evidence="6">The sequence shown here is derived from an EMBL/GenBank/DDBJ whole genome shotgun (WGS) entry which is preliminary data.</text>
</comment>
<comment type="similarity">
    <text evidence="1">Belongs to the Gfa family.</text>
</comment>
<evidence type="ECO:0000313" key="6">
    <source>
        <dbReference type="EMBL" id="KAK1844052.1"/>
    </source>
</evidence>
<dbReference type="PROSITE" id="PS51891">
    <property type="entry name" value="CENP_V_GFA"/>
    <property type="match status" value="1"/>
</dbReference>
<dbReference type="Pfam" id="PF04828">
    <property type="entry name" value="GFA"/>
    <property type="match status" value="1"/>
</dbReference>
<feature type="domain" description="CENP-V/GFA" evidence="5">
    <location>
        <begin position="14"/>
        <end position="135"/>
    </location>
</feature>
<dbReference type="GO" id="GO:0046872">
    <property type="term" value="F:metal ion binding"/>
    <property type="evidence" value="ECO:0007669"/>
    <property type="project" value="UniProtKB-KW"/>
</dbReference>
<accession>A0AAD9EDU4</accession>
<keyword evidence="4" id="KW-0456">Lyase</keyword>
<keyword evidence="7" id="KW-1185">Reference proteome</keyword>
<gene>
    <name evidence="6" type="ORF">CCHR01_13328</name>
</gene>
<dbReference type="EMBL" id="JAQOWY010000328">
    <property type="protein sequence ID" value="KAK1844052.1"/>
    <property type="molecule type" value="Genomic_DNA"/>
</dbReference>
<dbReference type="InterPro" id="IPR011057">
    <property type="entry name" value="Mss4-like_sf"/>
</dbReference>
<keyword evidence="2" id="KW-0479">Metal-binding</keyword>
<dbReference type="SUPFAM" id="SSF51316">
    <property type="entry name" value="Mss4-like"/>
    <property type="match status" value="1"/>
</dbReference>
<dbReference type="AlphaFoldDB" id="A0AAD9EDU4"/>
<evidence type="ECO:0000256" key="3">
    <source>
        <dbReference type="ARBA" id="ARBA00022833"/>
    </source>
</evidence>
<evidence type="ECO:0000256" key="2">
    <source>
        <dbReference type="ARBA" id="ARBA00022723"/>
    </source>
</evidence>
<name>A0AAD9EDU4_9PEZI</name>
<sequence>MGSPNDSPTSESPLTGRCACSHVRYTLSSSPIIVHACHCTYCQRETGTSFALNALYEPDRVHTTLSTGESGEEAEARLLRKGIPTATSGPEGQVMVRCPECFTVVWSHYSGTTRSLLKIVRVGTIDGLVDGERYVPSGGLRPHAHIFAGGGSKRHRWFGIPEGDVVFEEYGPMEEYWPKESLERYKAFSDRVSSKEEQK</sequence>
<dbReference type="InterPro" id="IPR006913">
    <property type="entry name" value="CENP-V/GFA"/>
</dbReference>
<protein>
    <submittedName>
        <fullName evidence="6">Glutathione-dependent formaldehyde- gfa</fullName>
    </submittedName>
</protein>
<keyword evidence="3" id="KW-0862">Zinc</keyword>
<evidence type="ECO:0000256" key="1">
    <source>
        <dbReference type="ARBA" id="ARBA00005495"/>
    </source>
</evidence>
<evidence type="ECO:0000313" key="7">
    <source>
        <dbReference type="Proteomes" id="UP001243330"/>
    </source>
</evidence>
<proteinExistence type="inferred from homology"/>
<dbReference type="PANTHER" id="PTHR33337:SF33">
    <property type="entry name" value="CENP-V_GFA DOMAIN-CONTAINING PROTEIN"/>
    <property type="match status" value="1"/>
</dbReference>
<reference evidence="6" key="1">
    <citation type="submission" date="2023-01" db="EMBL/GenBank/DDBJ databases">
        <title>Colletotrichum chrysophilum M932 genome sequence.</title>
        <authorList>
            <person name="Baroncelli R."/>
        </authorList>
    </citation>
    <scope>NUCLEOTIDE SEQUENCE</scope>
    <source>
        <strain evidence="6">M932</strain>
    </source>
</reference>
<dbReference type="GO" id="GO:0016846">
    <property type="term" value="F:carbon-sulfur lyase activity"/>
    <property type="evidence" value="ECO:0007669"/>
    <property type="project" value="InterPro"/>
</dbReference>
<dbReference type="PANTHER" id="PTHR33337">
    <property type="entry name" value="GFA DOMAIN-CONTAINING PROTEIN"/>
    <property type="match status" value="1"/>
</dbReference>
<dbReference type="Proteomes" id="UP001243330">
    <property type="component" value="Unassembled WGS sequence"/>
</dbReference>
<dbReference type="Gene3D" id="3.90.1590.10">
    <property type="entry name" value="glutathione-dependent formaldehyde- activating enzyme (gfa)"/>
    <property type="match status" value="1"/>
</dbReference>
<evidence type="ECO:0000256" key="4">
    <source>
        <dbReference type="ARBA" id="ARBA00023239"/>
    </source>
</evidence>